<keyword evidence="2" id="KW-0677">Repeat</keyword>
<name>D8S0G5_SELML</name>
<keyword evidence="4 5" id="KW-0862">Zinc</keyword>
<sequence>MAEESDASKLYKTELCRSWEETGSCRYGNKCQFAHGKEDLRPVNRHPKYKTEVCRTFSAAGTCPYGKRCRFIHATPKLSDVKLPPLVAPAMNLTKLLLHDNAAAMAPRSRLPAMEGLALALDSSSSNALHSAALLSASSVAGIASLFPRNWAFCDAKVDSSEDDWLGRWMPTYGTEESKRYAFKTYDIELKPLFSAFRPKALGTTGLRALLVNFLPLLEAYMKVEEDEDDEEDRPTETSPDFRLAFKRSGTHAFREVSVITVRRVLERIVEQVVSARTAWKLLKDVPKSAVRKARRHITKIELFTGVAKTTFRAHALGVGASCLVQEVLDIYRSGRVIYIHRQNPGRAKGNKKEIDVLHSLARRTAGNSLKAVASLTCASIGAGCGAVLIKPSTGTWIGLAVGDLAGAFLVGYCLDSWIYKTSSS</sequence>
<feature type="zinc finger region" description="C3H1-type" evidence="5">
    <location>
        <begin position="10"/>
        <end position="38"/>
    </location>
</feature>
<dbReference type="PANTHER" id="PTHR36074:SF1">
    <property type="entry name" value="ISOPENTENYL-DIPHOSPHATE DELTA-ISOMERASE"/>
    <property type="match status" value="1"/>
</dbReference>
<dbReference type="AlphaFoldDB" id="D8S0G5"/>
<organism evidence="8">
    <name type="scientific">Selaginella moellendorffii</name>
    <name type="common">Spikemoss</name>
    <dbReference type="NCBI Taxonomy" id="88036"/>
    <lineage>
        <taxon>Eukaryota</taxon>
        <taxon>Viridiplantae</taxon>
        <taxon>Streptophyta</taxon>
        <taxon>Embryophyta</taxon>
        <taxon>Tracheophyta</taxon>
        <taxon>Lycopodiopsida</taxon>
        <taxon>Selaginellales</taxon>
        <taxon>Selaginellaceae</taxon>
        <taxon>Selaginella</taxon>
    </lineage>
</organism>
<feature type="zinc finger region" description="C3H1-type" evidence="5">
    <location>
        <begin position="48"/>
        <end position="76"/>
    </location>
</feature>
<dbReference type="SUPFAM" id="SSF90229">
    <property type="entry name" value="CCCH zinc finger"/>
    <property type="match status" value="2"/>
</dbReference>
<feature type="domain" description="C3H1-type" evidence="6">
    <location>
        <begin position="48"/>
        <end position="76"/>
    </location>
</feature>
<dbReference type="FunFam" id="4.10.1000.10:FF:000001">
    <property type="entry name" value="zinc finger CCCH domain-containing protein 15-like"/>
    <property type="match status" value="1"/>
</dbReference>
<protein>
    <recommendedName>
        <fullName evidence="6">C3H1-type domain-containing protein</fullName>
    </recommendedName>
</protein>
<dbReference type="Gene3D" id="4.10.1000.10">
    <property type="entry name" value="Zinc finger, CCCH-type"/>
    <property type="match status" value="2"/>
</dbReference>
<evidence type="ECO:0000256" key="2">
    <source>
        <dbReference type="ARBA" id="ARBA00022737"/>
    </source>
</evidence>
<dbReference type="Gramene" id="EFJ22049">
    <property type="protein sequence ID" value="EFJ22049"/>
    <property type="gene ID" value="SELMODRAFT_416803"/>
</dbReference>
<evidence type="ECO:0000256" key="4">
    <source>
        <dbReference type="ARBA" id="ARBA00022833"/>
    </source>
</evidence>
<accession>D8S0G5</accession>
<dbReference type="EMBL" id="GL377597">
    <property type="protein sequence ID" value="EFJ22049.1"/>
    <property type="molecule type" value="Genomic_DNA"/>
</dbReference>
<keyword evidence="1 5" id="KW-0479">Metal-binding</keyword>
<evidence type="ECO:0000256" key="1">
    <source>
        <dbReference type="ARBA" id="ARBA00022723"/>
    </source>
</evidence>
<dbReference type="PROSITE" id="PS50103">
    <property type="entry name" value="ZF_C3H1"/>
    <property type="match status" value="2"/>
</dbReference>
<dbReference type="Pfam" id="PF00642">
    <property type="entry name" value="zf-CCCH"/>
    <property type="match status" value="2"/>
</dbReference>
<dbReference type="InParanoid" id="D8S0G5"/>
<feature type="domain" description="C3H1-type" evidence="6">
    <location>
        <begin position="10"/>
        <end position="38"/>
    </location>
</feature>
<keyword evidence="8" id="KW-1185">Reference proteome</keyword>
<evidence type="ECO:0000259" key="6">
    <source>
        <dbReference type="PROSITE" id="PS50103"/>
    </source>
</evidence>
<keyword evidence="3 5" id="KW-0863">Zinc-finger</keyword>
<dbReference type="InterPro" id="IPR036855">
    <property type="entry name" value="Znf_CCCH_sf"/>
</dbReference>
<dbReference type="KEGG" id="smo:SELMODRAFT_416803"/>
<dbReference type="Proteomes" id="UP000001514">
    <property type="component" value="Unassembled WGS sequence"/>
</dbReference>
<dbReference type="HOGENOM" id="CLU_646245_0_0_1"/>
<evidence type="ECO:0000256" key="5">
    <source>
        <dbReference type="PROSITE-ProRule" id="PRU00723"/>
    </source>
</evidence>
<proteinExistence type="predicted"/>
<evidence type="ECO:0000313" key="8">
    <source>
        <dbReference type="Proteomes" id="UP000001514"/>
    </source>
</evidence>
<dbReference type="FunCoup" id="D8S0G5">
    <property type="interactions" value="698"/>
</dbReference>
<dbReference type="eggNOG" id="KOG1677">
    <property type="taxonomic scope" value="Eukaryota"/>
</dbReference>
<dbReference type="InterPro" id="IPR000571">
    <property type="entry name" value="Znf_CCCH"/>
</dbReference>
<dbReference type="SMART" id="SM00356">
    <property type="entry name" value="ZnF_C3H1"/>
    <property type="match status" value="2"/>
</dbReference>
<dbReference type="STRING" id="88036.D8S0G5"/>
<dbReference type="PANTHER" id="PTHR36074">
    <property type="entry name" value="ISOPENTENYL-DIPHOSPHATE DELTA-ISOMERASE"/>
    <property type="match status" value="1"/>
</dbReference>
<dbReference type="GO" id="GO:0008270">
    <property type="term" value="F:zinc ion binding"/>
    <property type="evidence" value="ECO:0007669"/>
    <property type="project" value="UniProtKB-KW"/>
</dbReference>
<evidence type="ECO:0000313" key="7">
    <source>
        <dbReference type="EMBL" id="EFJ22049.1"/>
    </source>
</evidence>
<evidence type="ECO:0000256" key="3">
    <source>
        <dbReference type="ARBA" id="ARBA00022771"/>
    </source>
</evidence>
<dbReference type="FunFam" id="4.10.1000.10:FF:000002">
    <property type="entry name" value="Zinc finger protein 36, C3H1 type-like 1"/>
    <property type="match status" value="1"/>
</dbReference>
<gene>
    <name evidence="7" type="ORF">SELMODRAFT_416803</name>
</gene>
<reference evidence="7 8" key="1">
    <citation type="journal article" date="2011" name="Science">
        <title>The Selaginella genome identifies genetic changes associated with the evolution of vascular plants.</title>
        <authorList>
            <person name="Banks J.A."/>
            <person name="Nishiyama T."/>
            <person name="Hasebe M."/>
            <person name="Bowman J.L."/>
            <person name="Gribskov M."/>
            <person name="dePamphilis C."/>
            <person name="Albert V.A."/>
            <person name="Aono N."/>
            <person name="Aoyama T."/>
            <person name="Ambrose B.A."/>
            <person name="Ashton N.W."/>
            <person name="Axtell M.J."/>
            <person name="Barker E."/>
            <person name="Barker M.S."/>
            <person name="Bennetzen J.L."/>
            <person name="Bonawitz N.D."/>
            <person name="Chapple C."/>
            <person name="Cheng C."/>
            <person name="Correa L.G."/>
            <person name="Dacre M."/>
            <person name="DeBarry J."/>
            <person name="Dreyer I."/>
            <person name="Elias M."/>
            <person name="Engstrom E.M."/>
            <person name="Estelle M."/>
            <person name="Feng L."/>
            <person name="Finet C."/>
            <person name="Floyd S.K."/>
            <person name="Frommer W.B."/>
            <person name="Fujita T."/>
            <person name="Gramzow L."/>
            <person name="Gutensohn M."/>
            <person name="Harholt J."/>
            <person name="Hattori M."/>
            <person name="Heyl A."/>
            <person name="Hirai T."/>
            <person name="Hiwatashi Y."/>
            <person name="Ishikawa M."/>
            <person name="Iwata M."/>
            <person name="Karol K.G."/>
            <person name="Koehler B."/>
            <person name="Kolukisaoglu U."/>
            <person name="Kubo M."/>
            <person name="Kurata T."/>
            <person name="Lalonde S."/>
            <person name="Li K."/>
            <person name="Li Y."/>
            <person name="Litt A."/>
            <person name="Lyons E."/>
            <person name="Manning G."/>
            <person name="Maruyama T."/>
            <person name="Michael T.P."/>
            <person name="Mikami K."/>
            <person name="Miyazaki S."/>
            <person name="Morinaga S."/>
            <person name="Murata T."/>
            <person name="Mueller-Roeber B."/>
            <person name="Nelson D.R."/>
            <person name="Obara M."/>
            <person name="Oguri Y."/>
            <person name="Olmstead R.G."/>
            <person name="Onodera N."/>
            <person name="Petersen B.L."/>
            <person name="Pils B."/>
            <person name="Prigge M."/>
            <person name="Rensing S.A."/>
            <person name="Riano-Pachon D.M."/>
            <person name="Roberts A.W."/>
            <person name="Sato Y."/>
            <person name="Scheller H.V."/>
            <person name="Schulz B."/>
            <person name="Schulz C."/>
            <person name="Shakirov E.V."/>
            <person name="Shibagaki N."/>
            <person name="Shinohara N."/>
            <person name="Shippen D.E."/>
            <person name="Soerensen I."/>
            <person name="Sotooka R."/>
            <person name="Sugimoto N."/>
            <person name="Sugita M."/>
            <person name="Sumikawa N."/>
            <person name="Tanurdzic M."/>
            <person name="Theissen G."/>
            <person name="Ulvskov P."/>
            <person name="Wakazuki S."/>
            <person name="Weng J.K."/>
            <person name="Willats W.W."/>
            <person name="Wipf D."/>
            <person name="Wolf P.G."/>
            <person name="Yang L."/>
            <person name="Zimmer A.D."/>
            <person name="Zhu Q."/>
            <person name="Mitros T."/>
            <person name="Hellsten U."/>
            <person name="Loque D."/>
            <person name="Otillar R."/>
            <person name="Salamov A."/>
            <person name="Schmutz J."/>
            <person name="Shapiro H."/>
            <person name="Lindquist E."/>
            <person name="Lucas S."/>
            <person name="Rokhsar D."/>
            <person name="Grigoriev I.V."/>
        </authorList>
    </citation>
    <scope>NUCLEOTIDE SEQUENCE [LARGE SCALE GENOMIC DNA]</scope>
</reference>